<protein>
    <submittedName>
        <fullName evidence="1">Uncharacterized protein</fullName>
    </submittedName>
</protein>
<gene>
    <name evidence="1" type="ORF">HanXRQr2_Chr02g0081851</name>
</gene>
<organism evidence="1 2">
    <name type="scientific">Helianthus annuus</name>
    <name type="common">Common sunflower</name>
    <dbReference type="NCBI Taxonomy" id="4232"/>
    <lineage>
        <taxon>Eukaryota</taxon>
        <taxon>Viridiplantae</taxon>
        <taxon>Streptophyta</taxon>
        <taxon>Embryophyta</taxon>
        <taxon>Tracheophyta</taxon>
        <taxon>Spermatophyta</taxon>
        <taxon>Magnoliopsida</taxon>
        <taxon>eudicotyledons</taxon>
        <taxon>Gunneridae</taxon>
        <taxon>Pentapetalae</taxon>
        <taxon>asterids</taxon>
        <taxon>campanulids</taxon>
        <taxon>Asterales</taxon>
        <taxon>Asteraceae</taxon>
        <taxon>Asteroideae</taxon>
        <taxon>Heliantheae alliance</taxon>
        <taxon>Heliantheae</taxon>
        <taxon>Helianthus</taxon>
    </lineage>
</organism>
<keyword evidence="2" id="KW-1185">Reference proteome</keyword>
<proteinExistence type="predicted"/>
<evidence type="ECO:0000313" key="2">
    <source>
        <dbReference type="Proteomes" id="UP000215914"/>
    </source>
</evidence>
<reference evidence="1" key="1">
    <citation type="journal article" date="2017" name="Nature">
        <title>The sunflower genome provides insights into oil metabolism, flowering and Asterid evolution.</title>
        <authorList>
            <person name="Badouin H."/>
            <person name="Gouzy J."/>
            <person name="Grassa C.J."/>
            <person name="Murat F."/>
            <person name="Staton S.E."/>
            <person name="Cottret L."/>
            <person name="Lelandais-Briere C."/>
            <person name="Owens G.L."/>
            <person name="Carrere S."/>
            <person name="Mayjonade B."/>
            <person name="Legrand L."/>
            <person name="Gill N."/>
            <person name="Kane N.C."/>
            <person name="Bowers J.E."/>
            <person name="Hubner S."/>
            <person name="Bellec A."/>
            <person name="Berard A."/>
            <person name="Berges H."/>
            <person name="Blanchet N."/>
            <person name="Boniface M.C."/>
            <person name="Brunel D."/>
            <person name="Catrice O."/>
            <person name="Chaidir N."/>
            <person name="Claudel C."/>
            <person name="Donnadieu C."/>
            <person name="Faraut T."/>
            <person name="Fievet G."/>
            <person name="Helmstetter N."/>
            <person name="King M."/>
            <person name="Knapp S.J."/>
            <person name="Lai Z."/>
            <person name="Le Paslier M.C."/>
            <person name="Lippi Y."/>
            <person name="Lorenzon L."/>
            <person name="Mandel J.R."/>
            <person name="Marage G."/>
            <person name="Marchand G."/>
            <person name="Marquand E."/>
            <person name="Bret-Mestries E."/>
            <person name="Morien E."/>
            <person name="Nambeesan S."/>
            <person name="Nguyen T."/>
            <person name="Pegot-Espagnet P."/>
            <person name="Pouilly N."/>
            <person name="Raftis F."/>
            <person name="Sallet E."/>
            <person name="Schiex T."/>
            <person name="Thomas J."/>
            <person name="Vandecasteele C."/>
            <person name="Vares D."/>
            <person name="Vear F."/>
            <person name="Vautrin S."/>
            <person name="Crespi M."/>
            <person name="Mangin B."/>
            <person name="Burke J.M."/>
            <person name="Salse J."/>
            <person name="Munos S."/>
            <person name="Vincourt P."/>
            <person name="Rieseberg L.H."/>
            <person name="Langlade N.B."/>
        </authorList>
    </citation>
    <scope>NUCLEOTIDE SEQUENCE</scope>
    <source>
        <tissue evidence="1">Leaves</tissue>
    </source>
</reference>
<comment type="caution">
    <text evidence="1">The sequence shown here is derived from an EMBL/GenBank/DDBJ whole genome shotgun (WGS) entry which is preliminary data.</text>
</comment>
<name>A0A9K3P1F8_HELAN</name>
<dbReference type="EMBL" id="MNCJ02000317">
    <property type="protein sequence ID" value="KAF5819815.1"/>
    <property type="molecule type" value="Genomic_DNA"/>
</dbReference>
<dbReference type="AlphaFoldDB" id="A0A9K3P1F8"/>
<accession>A0A9K3P1F8</accession>
<evidence type="ECO:0000313" key="1">
    <source>
        <dbReference type="EMBL" id="KAF5819815.1"/>
    </source>
</evidence>
<dbReference type="Gramene" id="mRNA:HanXRQr2_Chr02g0081851">
    <property type="protein sequence ID" value="mRNA:HanXRQr2_Chr02g0081851"/>
    <property type="gene ID" value="HanXRQr2_Chr02g0081851"/>
</dbReference>
<reference evidence="1" key="2">
    <citation type="submission" date="2020-06" db="EMBL/GenBank/DDBJ databases">
        <title>Helianthus annuus Genome sequencing and assembly Release 2.</title>
        <authorList>
            <person name="Gouzy J."/>
            <person name="Langlade N."/>
            <person name="Munos S."/>
        </authorList>
    </citation>
    <scope>NUCLEOTIDE SEQUENCE</scope>
    <source>
        <tissue evidence="1">Leaves</tissue>
    </source>
</reference>
<sequence>MFENRFSSMLCESPPPKRISGCYTARLIANRCCISMAIRIHTPSNRLIQTMIIFIFSNNNRFRKRAMRMINHRRLQPTRTRFMTIQELTKEVKR</sequence>
<dbReference type="Proteomes" id="UP000215914">
    <property type="component" value="Unassembled WGS sequence"/>
</dbReference>